<reference evidence="1" key="1">
    <citation type="journal article" date="2019" name="Sci. Rep.">
        <title>Draft genome of Tanacetum cinerariifolium, the natural source of mosquito coil.</title>
        <authorList>
            <person name="Yamashiro T."/>
            <person name="Shiraishi A."/>
            <person name="Satake H."/>
            <person name="Nakayama K."/>
        </authorList>
    </citation>
    <scope>NUCLEOTIDE SEQUENCE</scope>
</reference>
<dbReference type="EMBL" id="BKCJ011796143">
    <property type="protein sequence ID" value="GFD53578.1"/>
    <property type="molecule type" value="Genomic_DNA"/>
</dbReference>
<dbReference type="AlphaFoldDB" id="A0A699X6R5"/>
<gene>
    <name evidence="1" type="ORF">Tci_925547</name>
</gene>
<name>A0A699X6R5_TANCI</name>
<protein>
    <submittedName>
        <fullName evidence="1">Uncharacterized protein</fullName>
    </submittedName>
</protein>
<proteinExistence type="predicted"/>
<sequence>PRPATAPPTQHKQALNKSQNLPLIAQAQLLRPSKPDAPKEDIEFTRTHGPINRMVESALEKVHGEVIELLSQDVAAAASDWTPANGLLYKLNPVGLPPHRL</sequence>
<feature type="non-terminal residue" evidence="1">
    <location>
        <position position="101"/>
    </location>
</feature>
<comment type="caution">
    <text evidence="1">The sequence shown here is derived from an EMBL/GenBank/DDBJ whole genome shotgun (WGS) entry which is preliminary data.</text>
</comment>
<feature type="non-terminal residue" evidence="1">
    <location>
        <position position="1"/>
    </location>
</feature>
<evidence type="ECO:0000313" key="1">
    <source>
        <dbReference type="EMBL" id="GFD53578.1"/>
    </source>
</evidence>
<organism evidence="1">
    <name type="scientific">Tanacetum cinerariifolium</name>
    <name type="common">Dalmatian daisy</name>
    <name type="synonym">Chrysanthemum cinerariifolium</name>
    <dbReference type="NCBI Taxonomy" id="118510"/>
    <lineage>
        <taxon>Eukaryota</taxon>
        <taxon>Viridiplantae</taxon>
        <taxon>Streptophyta</taxon>
        <taxon>Embryophyta</taxon>
        <taxon>Tracheophyta</taxon>
        <taxon>Spermatophyta</taxon>
        <taxon>Magnoliopsida</taxon>
        <taxon>eudicotyledons</taxon>
        <taxon>Gunneridae</taxon>
        <taxon>Pentapetalae</taxon>
        <taxon>asterids</taxon>
        <taxon>campanulids</taxon>
        <taxon>Asterales</taxon>
        <taxon>Asteraceae</taxon>
        <taxon>Asteroideae</taxon>
        <taxon>Anthemideae</taxon>
        <taxon>Anthemidinae</taxon>
        <taxon>Tanacetum</taxon>
    </lineage>
</organism>
<accession>A0A699X6R5</accession>